<dbReference type="GO" id="GO:0004222">
    <property type="term" value="F:metalloendopeptidase activity"/>
    <property type="evidence" value="ECO:0007669"/>
    <property type="project" value="TreeGrafter"/>
</dbReference>
<dbReference type="Proteomes" id="UP001145069">
    <property type="component" value="Unassembled WGS sequence"/>
</dbReference>
<comment type="caution">
    <text evidence="5">The sequence shown here is derived from an EMBL/GenBank/DDBJ whole genome shotgun (WGS) entry which is preliminary data.</text>
</comment>
<organism evidence="5 6">
    <name type="scientific">Aquibacillus salsiterrae</name>
    <dbReference type="NCBI Taxonomy" id="2950439"/>
    <lineage>
        <taxon>Bacteria</taxon>
        <taxon>Bacillati</taxon>
        <taxon>Bacillota</taxon>
        <taxon>Bacilli</taxon>
        <taxon>Bacillales</taxon>
        <taxon>Bacillaceae</taxon>
        <taxon>Aquibacillus</taxon>
    </lineage>
</organism>
<proteinExistence type="predicted"/>
<feature type="signal peptide" evidence="2">
    <location>
        <begin position="1"/>
        <end position="25"/>
    </location>
</feature>
<dbReference type="InterPro" id="IPR036779">
    <property type="entry name" value="LysM_dom_sf"/>
</dbReference>
<keyword evidence="1 2" id="KW-0732">Signal</keyword>
<name>A0A9X4AG59_9BACI</name>
<sequence>MYRTQVKRILVSMFVFLTFAIGVHAEPESVNLSTIYHVTVNDKHIGTISDKKLVEQTMDEIIRKQKETDQQLVPLTTVEWEPEKTFRAETDDSNTLAILSDNLEVGVEAVELSFGNERLYVSSNDDAQEVLDSLKNKYRPSEQTSKVDVQFSVKPELTETAVKPSEVLTAQEAIRYLTKGTLTDSFYQVKAGDVLGEIAASNDLSIDELKRINPDLNEDKLLQVGQKINVTKYRPLVDVIVKEEVTASEKIPFKVEVEKNKEMYKGQTKIKQKGMNGEKKVTTVVTKRNNNLESEKVIDEEVIKEPTKQVVVKGTKVVPYRGTGDFIWPTVGGVVTSPMGQRWGTIHKGTDIAGVSDRTIRAVDNGTVSFAGYSGSYGNKVVINHNNGFKTVYAHMQSLNVSAGQTVAKGTKIGVMGTTGDSTGVHLHIELYKNGKVKDLQDYARQ</sequence>
<dbReference type="Gene3D" id="2.20.230.10">
    <property type="entry name" value="Resuscitation-promoting factor rpfb"/>
    <property type="match status" value="1"/>
</dbReference>
<keyword evidence="6" id="KW-1185">Reference proteome</keyword>
<dbReference type="SUPFAM" id="SSF51261">
    <property type="entry name" value="Duplicated hybrid motif"/>
    <property type="match status" value="1"/>
</dbReference>
<evidence type="ECO:0000313" key="5">
    <source>
        <dbReference type="EMBL" id="MDC3416768.1"/>
    </source>
</evidence>
<dbReference type="SMART" id="SM00257">
    <property type="entry name" value="LysM"/>
    <property type="match status" value="1"/>
</dbReference>
<evidence type="ECO:0000259" key="4">
    <source>
        <dbReference type="PROSITE" id="PS51782"/>
    </source>
</evidence>
<dbReference type="InterPro" id="IPR011098">
    <property type="entry name" value="G5_dom"/>
</dbReference>
<dbReference type="InterPro" id="IPR016047">
    <property type="entry name" value="M23ase_b-sheet_dom"/>
</dbReference>
<dbReference type="CDD" id="cd12797">
    <property type="entry name" value="M23_peptidase"/>
    <property type="match status" value="1"/>
</dbReference>
<dbReference type="InterPro" id="IPR018392">
    <property type="entry name" value="LysM"/>
</dbReference>
<dbReference type="Pfam" id="PF01476">
    <property type="entry name" value="LysM"/>
    <property type="match status" value="1"/>
</dbReference>
<dbReference type="RefSeq" id="WP_272445786.1">
    <property type="nucleotide sequence ID" value="NZ_JAMQKC010000004.1"/>
</dbReference>
<reference evidence="5" key="1">
    <citation type="submission" date="2022-06" db="EMBL/GenBank/DDBJ databases">
        <title>Aquibacillus sp. a new bacterium isolated from soil saline samples.</title>
        <authorList>
            <person name="Galisteo C."/>
            <person name="De La Haba R."/>
            <person name="Sanchez-Porro C."/>
            <person name="Ventosa A."/>
        </authorList>
    </citation>
    <scope>NUCLEOTIDE SEQUENCE</scope>
    <source>
        <strain evidence="5">3ASR75-54</strain>
    </source>
</reference>
<dbReference type="InterPro" id="IPR011055">
    <property type="entry name" value="Dup_hybrid_motif"/>
</dbReference>
<dbReference type="EMBL" id="JAMQKC010000004">
    <property type="protein sequence ID" value="MDC3416768.1"/>
    <property type="molecule type" value="Genomic_DNA"/>
</dbReference>
<dbReference type="Pfam" id="PF07501">
    <property type="entry name" value="G5"/>
    <property type="match status" value="1"/>
</dbReference>
<dbReference type="PROSITE" id="PS51109">
    <property type="entry name" value="G5"/>
    <property type="match status" value="1"/>
</dbReference>
<protein>
    <submittedName>
        <fullName evidence="5">Peptidoglycan DD-metalloendopeptidase family protein</fullName>
    </submittedName>
</protein>
<dbReference type="Gene3D" id="3.10.350.10">
    <property type="entry name" value="LysM domain"/>
    <property type="match status" value="1"/>
</dbReference>
<evidence type="ECO:0000256" key="1">
    <source>
        <dbReference type="ARBA" id="ARBA00022729"/>
    </source>
</evidence>
<dbReference type="PROSITE" id="PS51782">
    <property type="entry name" value="LYSM"/>
    <property type="match status" value="1"/>
</dbReference>
<accession>A0A9X4AG59</accession>
<feature type="domain" description="G5" evidence="3">
    <location>
        <begin position="237"/>
        <end position="317"/>
    </location>
</feature>
<dbReference type="Gene3D" id="2.70.70.10">
    <property type="entry name" value="Glucose Permease (Domain IIA)"/>
    <property type="match status" value="1"/>
</dbReference>
<feature type="chain" id="PRO_5040780261" evidence="2">
    <location>
        <begin position="26"/>
        <end position="446"/>
    </location>
</feature>
<dbReference type="CDD" id="cd00118">
    <property type="entry name" value="LysM"/>
    <property type="match status" value="1"/>
</dbReference>
<dbReference type="SUPFAM" id="SSF54106">
    <property type="entry name" value="LysM domain"/>
    <property type="match status" value="1"/>
</dbReference>
<evidence type="ECO:0000313" key="6">
    <source>
        <dbReference type="Proteomes" id="UP001145069"/>
    </source>
</evidence>
<dbReference type="PANTHER" id="PTHR21666:SF270">
    <property type="entry name" value="MUREIN HYDROLASE ACTIVATOR ENVC"/>
    <property type="match status" value="1"/>
</dbReference>
<evidence type="ECO:0000259" key="3">
    <source>
        <dbReference type="PROSITE" id="PS51109"/>
    </source>
</evidence>
<dbReference type="AlphaFoldDB" id="A0A9X4AG59"/>
<gene>
    <name evidence="5" type="ORF">NC799_07530</name>
</gene>
<dbReference type="SMART" id="SM01208">
    <property type="entry name" value="G5"/>
    <property type="match status" value="1"/>
</dbReference>
<evidence type="ECO:0000256" key="2">
    <source>
        <dbReference type="SAM" id="SignalP"/>
    </source>
</evidence>
<dbReference type="InterPro" id="IPR050570">
    <property type="entry name" value="Cell_wall_metabolism_enzyme"/>
</dbReference>
<feature type="domain" description="LysM" evidence="4">
    <location>
        <begin position="185"/>
        <end position="230"/>
    </location>
</feature>
<dbReference type="PANTHER" id="PTHR21666">
    <property type="entry name" value="PEPTIDASE-RELATED"/>
    <property type="match status" value="1"/>
</dbReference>
<dbReference type="Pfam" id="PF01551">
    <property type="entry name" value="Peptidase_M23"/>
    <property type="match status" value="1"/>
</dbReference>